<keyword evidence="5" id="KW-0653">Protein transport</keyword>
<keyword evidence="10" id="KW-0675">Receptor</keyword>
<dbReference type="GO" id="GO:0000139">
    <property type="term" value="C:Golgi membrane"/>
    <property type="evidence" value="ECO:0007669"/>
    <property type="project" value="UniProtKB-SubCell"/>
</dbReference>
<evidence type="ECO:0000313" key="10">
    <source>
        <dbReference type="EMBL" id="EPY15698.1"/>
    </source>
</evidence>
<evidence type="ECO:0000256" key="6">
    <source>
        <dbReference type="ARBA" id="ARBA00022989"/>
    </source>
</evidence>
<dbReference type="EMBL" id="ATMH01011829">
    <property type="protein sequence ID" value="EPY15698.1"/>
    <property type="molecule type" value="Genomic_DNA"/>
</dbReference>
<dbReference type="OrthoDB" id="422156at2759"/>
<protein>
    <submittedName>
        <fullName evidence="10">Golgi family SNAP receptor complex member 1</fullName>
    </submittedName>
</protein>
<keyword evidence="3" id="KW-0813">Transport</keyword>
<keyword evidence="6 9" id="KW-1133">Transmembrane helix</keyword>
<comment type="similarity">
    <text evidence="2">Belongs to the GOSR1 family.</text>
</comment>
<evidence type="ECO:0000256" key="3">
    <source>
        <dbReference type="ARBA" id="ARBA00022448"/>
    </source>
</evidence>
<feature type="transmembrane region" description="Helical" evidence="9">
    <location>
        <begin position="246"/>
        <end position="263"/>
    </location>
</feature>
<dbReference type="GO" id="GO:0005484">
    <property type="term" value="F:SNAP receptor activity"/>
    <property type="evidence" value="ECO:0007669"/>
    <property type="project" value="TreeGrafter"/>
</dbReference>
<sequence length="264" mass="29772">MELAEDILVRARQLERQLVQQLAALQDLSMVSEQQLYAAVTAAPSAAHLGSTTANTHTRIRQLLHDRRQAFTALRQQIESEALFHLQELLQRMQSMVGDEEAPAGGAGSAAMLRRQVERLHQLLFEHQSTLQNTTVNFQKRMERLELTFRAANGEAGGDRNNNTGANGGGRATEAIHVLTEENNAIRKTQQRLNTVLLGAEENHQRLRLQRERFTAIGDNLVQLLERVPVVSGVLRRINSHRRREVIVLGILCGLCFFLAFLFW</sequence>
<comment type="caution">
    <text evidence="10">The sequence shown here is derived from an EMBL/GenBank/DDBJ whole genome shotgun (WGS) entry which is preliminary data.</text>
</comment>
<accession>S9TH88</accession>
<proteinExistence type="inferred from homology"/>
<reference evidence="10 11" key="1">
    <citation type="journal article" date="2013" name="PLoS ONE">
        <title>Predicting the Proteins of Angomonas deanei, Strigomonas culicis and Their Respective Endosymbionts Reveals New Aspects of the Trypanosomatidae Family.</title>
        <authorList>
            <person name="Motta M.C."/>
            <person name="Martins A.C."/>
            <person name="de Souza S.S."/>
            <person name="Catta-Preta C.M."/>
            <person name="Silva R."/>
            <person name="Klein C.C."/>
            <person name="de Almeida L.G."/>
            <person name="de Lima Cunha O."/>
            <person name="Ciapina L.P."/>
            <person name="Brocchi M."/>
            <person name="Colabardini A.C."/>
            <person name="de Araujo Lima B."/>
            <person name="Machado C.R."/>
            <person name="de Almeida Soares C.M."/>
            <person name="Probst C.M."/>
            <person name="de Menezes C.B."/>
            <person name="Thompson C.E."/>
            <person name="Bartholomeu D.C."/>
            <person name="Gradia D.F."/>
            <person name="Pavoni D.P."/>
            <person name="Grisard E.C."/>
            <person name="Fantinatti-Garboggini F."/>
            <person name="Marchini F.K."/>
            <person name="Rodrigues-Luiz G.F."/>
            <person name="Wagner G."/>
            <person name="Goldman G.H."/>
            <person name="Fietto J.L."/>
            <person name="Elias M.C."/>
            <person name="Goldman M.H."/>
            <person name="Sagot M.F."/>
            <person name="Pereira M."/>
            <person name="Stoco P.H."/>
            <person name="de Mendonca-Neto R.P."/>
            <person name="Teixeira S.M."/>
            <person name="Maciel T.E."/>
            <person name="de Oliveira Mendes T.A."/>
            <person name="Urmenyi T.P."/>
            <person name="de Souza W."/>
            <person name="Schenkman S."/>
            <person name="de Vasconcelos A.T."/>
        </authorList>
    </citation>
    <scope>NUCLEOTIDE SEQUENCE [LARGE SCALE GENOMIC DNA]</scope>
</reference>
<gene>
    <name evidence="10" type="ORF">STCU_11827</name>
</gene>
<dbReference type="AlphaFoldDB" id="S9TH88"/>
<dbReference type="GO" id="GO:0006888">
    <property type="term" value="P:endoplasmic reticulum to Golgi vesicle-mediated transport"/>
    <property type="evidence" value="ECO:0007669"/>
    <property type="project" value="InterPro"/>
</dbReference>
<organism evidence="10 11">
    <name type="scientific">Strigomonas culicis</name>
    <dbReference type="NCBI Taxonomy" id="28005"/>
    <lineage>
        <taxon>Eukaryota</taxon>
        <taxon>Discoba</taxon>
        <taxon>Euglenozoa</taxon>
        <taxon>Kinetoplastea</taxon>
        <taxon>Metakinetoplastina</taxon>
        <taxon>Trypanosomatida</taxon>
        <taxon>Trypanosomatidae</taxon>
        <taxon>Strigomonadinae</taxon>
        <taxon>Strigomonas</taxon>
    </lineage>
</organism>
<evidence type="ECO:0000256" key="4">
    <source>
        <dbReference type="ARBA" id="ARBA00022692"/>
    </source>
</evidence>
<keyword evidence="7" id="KW-0333">Golgi apparatus</keyword>
<keyword evidence="8 9" id="KW-0472">Membrane</keyword>
<dbReference type="InterPro" id="IPR023601">
    <property type="entry name" value="Golgi_SNAP_su1"/>
</dbReference>
<evidence type="ECO:0000256" key="5">
    <source>
        <dbReference type="ARBA" id="ARBA00022927"/>
    </source>
</evidence>
<dbReference type="GO" id="GO:0005801">
    <property type="term" value="C:cis-Golgi network"/>
    <property type="evidence" value="ECO:0007669"/>
    <property type="project" value="InterPro"/>
</dbReference>
<evidence type="ECO:0000313" key="11">
    <source>
        <dbReference type="Proteomes" id="UP000015354"/>
    </source>
</evidence>
<evidence type="ECO:0000256" key="9">
    <source>
        <dbReference type="SAM" id="Phobius"/>
    </source>
</evidence>
<dbReference type="GO" id="GO:0031201">
    <property type="term" value="C:SNARE complex"/>
    <property type="evidence" value="ECO:0007669"/>
    <property type="project" value="TreeGrafter"/>
</dbReference>
<dbReference type="GO" id="GO:0005797">
    <property type="term" value="C:Golgi medial cisterna"/>
    <property type="evidence" value="ECO:0007669"/>
    <property type="project" value="TreeGrafter"/>
</dbReference>
<evidence type="ECO:0000256" key="2">
    <source>
        <dbReference type="ARBA" id="ARBA00008473"/>
    </source>
</evidence>
<dbReference type="PANTHER" id="PTHR21094:SF2">
    <property type="entry name" value="GOLGI SNAP RECEPTOR COMPLEX MEMBER 1"/>
    <property type="match status" value="1"/>
</dbReference>
<dbReference type="GO" id="GO:0048219">
    <property type="term" value="P:inter-Golgi cisterna vesicle-mediated transport"/>
    <property type="evidence" value="ECO:0007669"/>
    <property type="project" value="TreeGrafter"/>
</dbReference>
<dbReference type="GO" id="GO:0006906">
    <property type="term" value="P:vesicle fusion"/>
    <property type="evidence" value="ECO:0007669"/>
    <property type="project" value="TreeGrafter"/>
</dbReference>
<keyword evidence="4 9" id="KW-0812">Transmembrane</keyword>
<dbReference type="GO" id="GO:0015031">
    <property type="term" value="P:protein transport"/>
    <property type="evidence" value="ECO:0007669"/>
    <property type="project" value="UniProtKB-KW"/>
</dbReference>
<evidence type="ECO:0000256" key="8">
    <source>
        <dbReference type="ARBA" id="ARBA00023136"/>
    </source>
</evidence>
<keyword evidence="11" id="KW-1185">Reference proteome</keyword>
<dbReference type="Proteomes" id="UP000015354">
    <property type="component" value="Unassembled WGS sequence"/>
</dbReference>
<evidence type="ECO:0000256" key="7">
    <source>
        <dbReference type="ARBA" id="ARBA00023034"/>
    </source>
</evidence>
<comment type="subcellular location">
    <subcellularLocation>
        <location evidence="1">Golgi apparatus membrane</location>
        <topology evidence="1">Single-pass type IV membrane protein</topology>
    </subcellularLocation>
</comment>
<name>S9TH88_9TRYP</name>
<evidence type="ECO:0000256" key="1">
    <source>
        <dbReference type="ARBA" id="ARBA00004409"/>
    </source>
</evidence>
<dbReference type="PANTHER" id="PTHR21094">
    <property type="entry name" value="GOS-28 SNARE- RELATED"/>
    <property type="match status" value="1"/>
</dbReference>